<evidence type="ECO:0000313" key="4">
    <source>
        <dbReference type="WBParaSite" id="PSAMB.scaffold902size38875.g9537.t1"/>
    </source>
</evidence>
<dbReference type="FunFam" id="3.40.50.720:FF:000084">
    <property type="entry name" value="Short-chain dehydrogenase reductase"/>
    <property type="match status" value="1"/>
</dbReference>
<dbReference type="PROSITE" id="PS51257">
    <property type="entry name" value="PROKAR_LIPOPROTEIN"/>
    <property type="match status" value="1"/>
</dbReference>
<name>A0A914XLK5_9BILA</name>
<comment type="similarity">
    <text evidence="1">Belongs to the short-chain dehydrogenases/reductases (SDR) family.</text>
</comment>
<proteinExistence type="inferred from homology"/>
<dbReference type="Gene3D" id="3.40.50.720">
    <property type="entry name" value="NAD(P)-binding Rossmann-like Domain"/>
    <property type="match status" value="1"/>
</dbReference>
<dbReference type="PRINTS" id="PR00080">
    <property type="entry name" value="SDRFAMILY"/>
</dbReference>
<dbReference type="Proteomes" id="UP000887566">
    <property type="component" value="Unplaced"/>
</dbReference>
<evidence type="ECO:0000313" key="3">
    <source>
        <dbReference type="Proteomes" id="UP000887566"/>
    </source>
</evidence>
<dbReference type="PROSITE" id="PS00061">
    <property type="entry name" value="ADH_SHORT"/>
    <property type="match status" value="1"/>
</dbReference>
<dbReference type="GO" id="GO:0016491">
    <property type="term" value="F:oxidoreductase activity"/>
    <property type="evidence" value="ECO:0007669"/>
    <property type="project" value="UniProtKB-KW"/>
</dbReference>
<keyword evidence="3" id="KW-1185">Reference proteome</keyword>
<dbReference type="PANTHER" id="PTHR43639">
    <property type="entry name" value="OXIDOREDUCTASE, SHORT-CHAIN DEHYDROGENASE/REDUCTASE FAMILY (AFU_ORTHOLOGUE AFUA_5G02870)"/>
    <property type="match status" value="1"/>
</dbReference>
<dbReference type="CDD" id="cd05233">
    <property type="entry name" value="SDR_c"/>
    <property type="match status" value="1"/>
</dbReference>
<dbReference type="SUPFAM" id="SSF51735">
    <property type="entry name" value="NAD(P)-binding Rossmann-fold domains"/>
    <property type="match status" value="1"/>
</dbReference>
<dbReference type="AlphaFoldDB" id="A0A914XLK5"/>
<accession>A0A914XLK5</accession>
<sequence>MKIAVITGAASGIGAACAAEFAAKKYQVIGVDIQQPVEKPTADVFLEYHTVDLSKMAQIDEFVEKISKTIDHVDVVVNCAGLTIVKPFQQMTEHDFDYVIAVNLKAPFFLTQKLLPLMTRGEYSNRSVVNISSVHATATIPHMASYTASKGGISALTRTLALELAKVKIRVNAVQPGAIQTPMLIEGYRALYSSPDVNLEECIAKDAENIPAGRQGNGKDIANAVLFLANEENSFVTGESLVVDGGFLARLSTK</sequence>
<protein>
    <submittedName>
        <fullName evidence="4">SDR family oxidoreductase</fullName>
    </submittedName>
</protein>
<dbReference type="PANTHER" id="PTHR43639:SF1">
    <property type="entry name" value="SHORT-CHAIN DEHYDROGENASE_REDUCTASE FAMILY PROTEIN"/>
    <property type="match status" value="1"/>
</dbReference>
<dbReference type="Pfam" id="PF13561">
    <property type="entry name" value="adh_short_C2"/>
    <property type="match status" value="1"/>
</dbReference>
<dbReference type="InterPro" id="IPR020904">
    <property type="entry name" value="Sc_DH/Rdtase_CS"/>
</dbReference>
<dbReference type="InterPro" id="IPR002347">
    <property type="entry name" value="SDR_fam"/>
</dbReference>
<reference evidence="4" key="1">
    <citation type="submission" date="2022-11" db="UniProtKB">
        <authorList>
            <consortium name="WormBaseParasite"/>
        </authorList>
    </citation>
    <scope>IDENTIFICATION</scope>
</reference>
<dbReference type="WBParaSite" id="PSAMB.scaffold902size38875.g9537.t1">
    <property type="protein sequence ID" value="PSAMB.scaffold902size38875.g9537.t1"/>
    <property type="gene ID" value="PSAMB.scaffold902size38875.g9537"/>
</dbReference>
<dbReference type="PRINTS" id="PR00081">
    <property type="entry name" value="GDHRDH"/>
</dbReference>
<evidence type="ECO:0000256" key="2">
    <source>
        <dbReference type="ARBA" id="ARBA00023002"/>
    </source>
</evidence>
<dbReference type="InterPro" id="IPR036291">
    <property type="entry name" value="NAD(P)-bd_dom_sf"/>
</dbReference>
<organism evidence="3 4">
    <name type="scientific">Plectus sambesii</name>
    <dbReference type="NCBI Taxonomy" id="2011161"/>
    <lineage>
        <taxon>Eukaryota</taxon>
        <taxon>Metazoa</taxon>
        <taxon>Ecdysozoa</taxon>
        <taxon>Nematoda</taxon>
        <taxon>Chromadorea</taxon>
        <taxon>Plectida</taxon>
        <taxon>Plectina</taxon>
        <taxon>Plectoidea</taxon>
        <taxon>Plectidae</taxon>
        <taxon>Plectus</taxon>
    </lineage>
</organism>
<evidence type="ECO:0000256" key="1">
    <source>
        <dbReference type="ARBA" id="ARBA00006484"/>
    </source>
</evidence>
<keyword evidence="2" id="KW-0560">Oxidoreductase</keyword>